<dbReference type="SUPFAM" id="SSF54211">
    <property type="entry name" value="Ribosomal protein S5 domain 2-like"/>
    <property type="match status" value="1"/>
</dbReference>
<dbReference type="PANTHER" id="PTHR32472:SF10">
    <property type="entry name" value="DNA REPAIR PROTEIN RADA-LIKE PROTEIN"/>
    <property type="match status" value="1"/>
</dbReference>
<feature type="domain" description="RecA family profile 1" evidence="11">
    <location>
        <begin position="292"/>
        <end position="446"/>
    </location>
</feature>
<dbReference type="SUPFAM" id="SSF52540">
    <property type="entry name" value="P-loop containing nucleoside triphosphate hydrolases"/>
    <property type="match status" value="1"/>
</dbReference>
<comment type="caution">
    <text evidence="12">The sequence shown here is derived from an EMBL/GenBank/DDBJ whole genome shotgun (WGS) entry which is preliminary data.</text>
</comment>
<gene>
    <name evidence="12" type="ORF">P3X46_035054</name>
</gene>
<dbReference type="InterPro" id="IPR020588">
    <property type="entry name" value="RecA_ATP-bd"/>
</dbReference>
<dbReference type="PANTHER" id="PTHR32472">
    <property type="entry name" value="DNA REPAIR PROTEIN RADA"/>
    <property type="match status" value="1"/>
</dbReference>
<dbReference type="CDD" id="cd01121">
    <property type="entry name" value="RadA_SMS_N"/>
    <property type="match status" value="1"/>
</dbReference>
<keyword evidence="13" id="KW-1185">Reference proteome</keyword>
<evidence type="ECO:0000313" key="12">
    <source>
        <dbReference type="EMBL" id="KAJ9130028.1"/>
    </source>
</evidence>
<keyword evidence="4" id="KW-0863">Zinc-finger</keyword>
<keyword evidence="9" id="KW-0238">DNA-binding</keyword>
<evidence type="ECO:0000259" key="11">
    <source>
        <dbReference type="PROSITE" id="PS50162"/>
    </source>
</evidence>
<organism evidence="12 13">
    <name type="scientific">Hevea brasiliensis</name>
    <name type="common">Para rubber tree</name>
    <name type="synonym">Siphonia brasiliensis</name>
    <dbReference type="NCBI Taxonomy" id="3981"/>
    <lineage>
        <taxon>Eukaryota</taxon>
        <taxon>Viridiplantae</taxon>
        <taxon>Streptophyta</taxon>
        <taxon>Embryophyta</taxon>
        <taxon>Tracheophyta</taxon>
        <taxon>Spermatophyta</taxon>
        <taxon>Magnoliopsida</taxon>
        <taxon>eudicotyledons</taxon>
        <taxon>Gunneridae</taxon>
        <taxon>Pentapetalae</taxon>
        <taxon>rosids</taxon>
        <taxon>fabids</taxon>
        <taxon>Malpighiales</taxon>
        <taxon>Euphorbiaceae</taxon>
        <taxon>Crotonoideae</taxon>
        <taxon>Micrandreae</taxon>
        <taxon>Hevea</taxon>
    </lineage>
</organism>
<dbReference type="Pfam" id="PF13481">
    <property type="entry name" value="AAA_25"/>
    <property type="match status" value="1"/>
</dbReference>
<evidence type="ECO:0000256" key="7">
    <source>
        <dbReference type="ARBA" id="ARBA00022840"/>
    </source>
</evidence>
<keyword evidence="8" id="KW-0346">Stress response</keyword>
<reference evidence="12 13" key="1">
    <citation type="journal article" date="2023" name="Plant Biotechnol. J.">
        <title>Chromosome-level wild Hevea brasiliensis genome provides new tools for genomic-assisted breeding and valuable loci to elevate rubber yield.</title>
        <authorList>
            <person name="Cheng H."/>
            <person name="Song X."/>
            <person name="Hu Y."/>
            <person name="Wu T."/>
            <person name="Yang Q."/>
            <person name="An Z."/>
            <person name="Feng S."/>
            <person name="Deng Z."/>
            <person name="Wu W."/>
            <person name="Zeng X."/>
            <person name="Tu M."/>
            <person name="Wang X."/>
            <person name="Huang H."/>
        </authorList>
    </citation>
    <scope>NUCLEOTIDE SEQUENCE [LARGE SCALE GENOMIC DNA]</scope>
    <source>
        <strain evidence="12">MT/VB/25A 57/8</strain>
    </source>
</reference>
<dbReference type="PRINTS" id="PR01874">
    <property type="entry name" value="DNAREPAIRADA"/>
</dbReference>
<keyword evidence="10" id="KW-0234">DNA repair</keyword>
<dbReference type="InterPro" id="IPR014721">
    <property type="entry name" value="Ribsml_uS5_D2-typ_fold_subgr"/>
</dbReference>
<keyword evidence="5" id="KW-0378">Hydrolase</keyword>
<name>A0ABQ9K9Z5_HEVBR</name>
<keyword evidence="1" id="KW-0479">Metal-binding</keyword>
<dbReference type="PROSITE" id="PS50162">
    <property type="entry name" value="RECA_2"/>
    <property type="match status" value="1"/>
</dbReference>
<accession>A0ABQ9K9Z5</accession>
<dbReference type="EMBL" id="JARPOI010000083">
    <property type="protein sequence ID" value="KAJ9130028.1"/>
    <property type="molecule type" value="Genomic_DNA"/>
</dbReference>
<dbReference type="NCBIfam" id="TIGR00416">
    <property type="entry name" value="sms"/>
    <property type="match status" value="1"/>
</dbReference>
<dbReference type="Pfam" id="PF18073">
    <property type="entry name" value="Zn_ribbon_LapB"/>
    <property type="match status" value="1"/>
</dbReference>
<dbReference type="Proteomes" id="UP001174677">
    <property type="component" value="Unassembled WGS sequence"/>
</dbReference>
<keyword evidence="7" id="KW-0067">ATP-binding</keyword>
<evidence type="ECO:0000256" key="10">
    <source>
        <dbReference type="ARBA" id="ARBA00023204"/>
    </source>
</evidence>
<dbReference type="Gene3D" id="3.40.50.300">
    <property type="entry name" value="P-loop containing nucleotide triphosphate hydrolases"/>
    <property type="match status" value="1"/>
</dbReference>
<evidence type="ECO:0000256" key="2">
    <source>
        <dbReference type="ARBA" id="ARBA00022741"/>
    </source>
</evidence>
<dbReference type="Pfam" id="PF13541">
    <property type="entry name" value="ChlI"/>
    <property type="match status" value="1"/>
</dbReference>
<dbReference type="SMART" id="SM00382">
    <property type="entry name" value="AAA"/>
    <property type="match status" value="1"/>
</dbReference>
<evidence type="ECO:0000256" key="1">
    <source>
        <dbReference type="ARBA" id="ARBA00022723"/>
    </source>
</evidence>
<dbReference type="InterPro" id="IPR027417">
    <property type="entry name" value="P-loop_NTPase"/>
</dbReference>
<protein>
    <recommendedName>
        <fullName evidence="11">RecA family profile 1 domain-containing protein</fullName>
    </recommendedName>
</protein>
<evidence type="ECO:0000256" key="3">
    <source>
        <dbReference type="ARBA" id="ARBA00022763"/>
    </source>
</evidence>
<sequence length="691" mass="75289">MQILDMKAVRSCCTHKHFFFLNPTRTLRPFSLHHRQFHPTSHRFCAGESALGSHSSITDSDSGETRNGNGTESARQVWSIYGSVSSSINKGDEQEFKPGLSNFSTEFVGTDVERTYGCARKGNLSEGDSVHLDLESSDEEINNLSKENIYSGLKTEKLSDRDKIRMGLVHYSHENEDFLNEKRYGGLKKTDLLKEVGAGKIVGSRKKGKSKIIYVCENCGYEDGQWWGICRECRLAGTMKQFIERDVGSAGKVSGMGVSENAVRSWLPQKVGDAQPLKLKDVNQKMDQLNWRIPLPGLFGSEVARVLGGGLVPGSLILVGGDPGVGKSTLLLQIAAIIAEGQDIGKQTPVVYVSGEESIEQIVNRADRIRIGVEEIFLYSSTDIEDILGKIQPLFPRALIIDSIQTVYIQGVTGSAGGLSQVKECTSALLRFAKKTKIPVLLIGHVTKSGDIAGPRVLEHIVDVVLYLEGEKHSTHRLLRPVKNRFGSTDELGVFEMSQSGLQAVSNPSEIFLSEQYLGSEILVGLAVAVIMDGSRSFLLEIQALCATGSSVSRHVNGVQASRADMIISVLKKQAGLMLQENSIFLNVVSGVTLTETAGDLAIAAAICSSFLEFPIPNNVAFIGEIGLGGELRTVPRMEKRVNTVAKLGYKMCIVPKSAEKYLSTVGFEGLKVIGCSNLRQVIDTVFTRQN</sequence>
<dbReference type="InterPro" id="IPR020568">
    <property type="entry name" value="Ribosomal_Su5_D2-typ_SF"/>
</dbReference>
<evidence type="ECO:0000313" key="13">
    <source>
        <dbReference type="Proteomes" id="UP001174677"/>
    </source>
</evidence>
<dbReference type="InterPro" id="IPR004504">
    <property type="entry name" value="DNA_repair_RadA"/>
</dbReference>
<evidence type="ECO:0000256" key="5">
    <source>
        <dbReference type="ARBA" id="ARBA00022801"/>
    </source>
</evidence>
<keyword evidence="3" id="KW-0227">DNA damage</keyword>
<dbReference type="InterPro" id="IPR003593">
    <property type="entry name" value="AAA+_ATPase"/>
</dbReference>
<keyword evidence="6" id="KW-0862">Zinc</keyword>
<proteinExistence type="predicted"/>
<evidence type="ECO:0000256" key="4">
    <source>
        <dbReference type="ARBA" id="ARBA00022771"/>
    </source>
</evidence>
<evidence type="ECO:0000256" key="8">
    <source>
        <dbReference type="ARBA" id="ARBA00023016"/>
    </source>
</evidence>
<dbReference type="Gene3D" id="3.30.230.10">
    <property type="match status" value="1"/>
</dbReference>
<evidence type="ECO:0000256" key="6">
    <source>
        <dbReference type="ARBA" id="ARBA00022833"/>
    </source>
</evidence>
<keyword evidence="2" id="KW-0547">Nucleotide-binding</keyword>
<evidence type="ECO:0000256" key="9">
    <source>
        <dbReference type="ARBA" id="ARBA00023125"/>
    </source>
</evidence>
<dbReference type="InterPro" id="IPR041166">
    <property type="entry name" value="Rubredoxin_2"/>
</dbReference>